<dbReference type="EMBL" id="GBXM01085555">
    <property type="protein sequence ID" value="JAH23022.1"/>
    <property type="molecule type" value="Transcribed_RNA"/>
</dbReference>
<sequence>MGDTCHYMTANYMNHFTFKGKLYC</sequence>
<dbReference type="AlphaFoldDB" id="A0A0E9R2N4"/>
<protein>
    <submittedName>
        <fullName evidence="1">Uncharacterized protein</fullName>
    </submittedName>
</protein>
<organism evidence="1">
    <name type="scientific">Anguilla anguilla</name>
    <name type="common">European freshwater eel</name>
    <name type="synonym">Muraena anguilla</name>
    <dbReference type="NCBI Taxonomy" id="7936"/>
    <lineage>
        <taxon>Eukaryota</taxon>
        <taxon>Metazoa</taxon>
        <taxon>Chordata</taxon>
        <taxon>Craniata</taxon>
        <taxon>Vertebrata</taxon>
        <taxon>Euteleostomi</taxon>
        <taxon>Actinopterygii</taxon>
        <taxon>Neopterygii</taxon>
        <taxon>Teleostei</taxon>
        <taxon>Anguilliformes</taxon>
        <taxon>Anguillidae</taxon>
        <taxon>Anguilla</taxon>
    </lineage>
</organism>
<proteinExistence type="predicted"/>
<evidence type="ECO:0000313" key="1">
    <source>
        <dbReference type="EMBL" id="JAH23022.1"/>
    </source>
</evidence>
<accession>A0A0E9R2N4</accession>
<reference evidence="1" key="2">
    <citation type="journal article" date="2015" name="Fish Shellfish Immunol.">
        <title>Early steps in the European eel (Anguilla anguilla)-Vibrio vulnificus interaction in the gills: Role of the RtxA13 toxin.</title>
        <authorList>
            <person name="Callol A."/>
            <person name="Pajuelo D."/>
            <person name="Ebbesson L."/>
            <person name="Teles M."/>
            <person name="MacKenzie S."/>
            <person name="Amaro C."/>
        </authorList>
    </citation>
    <scope>NUCLEOTIDE SEQUENCE</scope>
</reference>
<reference evidence="1" key="1">
    <citation type="submission" date="2014-11" db="EMBL/GenBank/DDBJ databases">
        <authorList>
            <person name="Amaro Gonzalez C."/>
        </authorList>
    </citation>
    <scope>NUCLEOTIDE SEQUENCE</scope>
</reference>
<name>A0A0E9R2N4_ANGAN</name>